<proteinExistence type="predicted"/>
<accession>A0A1B6L7J6</accession>
<reference evidence="2" key="1">
    <citation type="submission" date="2015-11" db="EMBL/GenBank/DDBJ databases">
        <title>De novo transcriptome assembly of four potential Pierce s Disease insect vectors from Arizona vineyards.</title>
        <authorList>
            <person name="Tassone E.E."/>
        </authorList>
    </citation>
    <scope>NUCLEOTIDE SEQUENCE</scope>
</reference>
<name>A0A1B6L7J6_9HEMI</name>
<dbReference type="AlphaFoldDB" id="A0A1B6L7J6"/>
<dbReference type="EMBL" id="GEBQ01020288">
    <property type="protein sequence ID" value="JAT19689.1"/>
    <property type="molecule type" value="Transcribed_RNA"/>
</dbReference>
<feature type="compositionally biased region" description="Basic and acidic residues" evidence="1">
    <location>
        <begin position="104"/>
        <end position="119"/>
    </location>
</feature>
<evidence type="ECO:0000256" key="1">
    <source>
        <dbReference type="SAM" id="MobiDB-lite"/>
    </source>
</evidence>
<sequence>IGNVSIVDAETQTDNPETPTQSNTLQFLVELTQLKCRQDRMELTVKTLQDKLFRHDRTNATTPAKLIHRKPVKKSPIPHSADKTRKTPKLMKRNQYSVSLQVAKQKELEEKAEDKDVNHNKSQTRRNAR</sequence>
<feature type="region of interest" description="Disordered" evidence="1">
    <location>
        <begin position="1"/>
        <end position="20"/>
    </location>
</feature>
<protein>
    <submittedName>
        <fullName evidence="2">Uncharacterized protein</fullName>
    </submittedName>
</protein>
<feature type="non-terminal residue" evidence="2">
    <location>
        <position position="129"/>
    </location>
</feature>
<feature type="region of interest" description="Disordered" evidence="1">
    <location>
        <begin position="59"/>
        <end position="129"/>
    </location>
</feature>
<feature type="compositionally biased region" description="Polar residues" evidence="1">
    <location>
        <begin position="10"/>
        <end position="20"/>
    </location>
</feature>
<evidence type="ECO:0000313" key="2">
    <source>
        <dbReference type="EMBL" id="JAT19689.1"/>
    </source>
</evidence>
<organism evidence="2">
    <name type="scientific">Graphocephala atropunctata</name>
    <dbReference type="NCBI Taxonomy" id="36148"/>
    <lineage>
        <taxon>Eukaryota</taxon>
        <taxon>Metazoa</taxon>
        <taxon>Ecdysozoa</taxon>
        <taxon>Arthropoda</taxon>
        <taxon>Hexapoda</taxon>
        <taxon>Insecta</taxon>
        <taxon>Pterygota</taxon>
        <taxon>Neoptera</taxon>
        <taxon>Paraneoptera</taxon>
        <taxon>Hemiptera</taxon>
        <taxon>Auchenorrhyncha</taxon>
        <taxon>Membracoidea</taxon>
        <taxon>Cicadellidae</taxon>
        <taxon>Cicadellinae</taxon>
        <taxon>Cicadellini</taxon>
        <taxon>Graphocephala</taxon>
    </lineage>
</organism>
<feature type="non-terminal residue" evidence="2">
    <location>
        <position position="1"/>
    </location>
</feature>
<gene>
    <name evidence="2" type="ORF">g.52901</name>
</gene>